<feature type="compositionally biased region" description="Polar residues" evidence="4">
    <location>
        <begin position="53"/>
        <end position="69"/>
    </location>
</feature>
<dbReference type="OrthoDB" id="407355at2759"/>
<gene>
    <name evidence="6" type="ORF">B0J11DRAFT_175229</name>
</gene>
<dbReference type="InterPro" id="IPR002661">
    <property type="entry name" value="Ribosome_recyc_fac"/>
</dbReference>
<evidence type="ECO:0000313" key="7">
    <source>
        <dbReference type="Proteomes" id="UP000700596"/>
    </source>
</evidence>
<evidence type="ECO:0000256" key="1">
    <source>
        <dbReference type="ARBA" id="ARBA00005912"/>
    </source>
</evidence>
<comment type="similarity">
    <text evidence="1">Belongs to the RRF family.</text>
</comment>
<comment type="caution">
    <text evidence="6">The sequence shown here is derived from an EMBL/GenBank/DDBJ whole genome shotgun (WGS) entry which is preliminary data.</text>
</comment>
<dbReference type="Gene3D" id="3.30.1360.40">
    <property type="match status" value="1"/>
</dbReference>
<dbReference type="PANTHER" id="PTHR20982">
    <property type="entry name" value="RIBOSOME RECYCLING FACTOR"/>
    <property type="match status" value="1"/>
</dbReference>
<sequence>MSHRSSPHSKLTTHHRVHSASSRPINISNSLRSFSSSSTLFKKAGKANKANARSDSSPPVSDLSGSTATDEAYDMSGLEARILKGIERLTHDLSQLRSGGRLNPDVIEALKVHVGTAREGKETVRLGDIAQVVPKGRVLNVMVGDQEHVKPVTSAIAASPHNLAPQPPHSDSPLTIPVPIPPPTGESRQAALESAQKASEQADRVIHDARAAHNKKLRNFKLEKSVLPDDLQKAGKRMEEVVKNGHAEVKRIVDGAKKVLESQ</sequence>
<protein>
    <submittedName>
        <fullName evidence="6">Ribosome recycling factor-domain-containing protein</fullName>
    </submittedName>
</protein>
<comment type="function">
    <text evidence="3">Necessary for protein synthesis in mitochondria. Functions as a ribosome recycling factor in mitochondria.</text>
</comment>
<evidence type="ECO:0000256" key="2">
    <source>
        <dbReference type="ARBA" id="ARBA00022917"/>
    </source>
</evidence>
<dbReference type="Pfam" id="PF01765">
    <property type="entry name" value="RRF"/>
    <property type="match status" value="1"/>
</dbReference>
<feature type="domain" description="Ribosome recycling factor" evidence="5">
    <location>
        <begin position="90"/>
        <end position="259"/>
    </location>
</feature>
<accession>A0A9P9EEG3</accession>
<dbReference type="Proteomes" id="UP000700596">
    <property type="component" value="Unassembled WGS sequence"/>
</dbReference>
<dbReference type="AlphaFoldDB" id="A0A9P9EEG3"/>
<feature type="region of interest" description="Disordered" evidence="4">
    <location>
        <begin position="1"/>
        <end position="30"/>
    </location>
</feature>
<dbReference type="SUPFAM" id="SSF55194">
    <property type="entry name" value="Ribosome recycling factor, RRF"/>
    <property type="match status" value="1"/>
</dbReference>
<feature type="compositionally biased region" description="Basic residues" evidence="4">
    <location>
        <begin position="1"/>
        <end position="18"/>
    </location>
</feature>
<dbReference type="InterPro" id="IPR023584">
    <property type="entry name" value="Ribosome_recyc_fac_dom"/>
</dbReference>
<dbReference type="InterPro" id="IPR036191">
    <property type="entry name" value="RRF_sf"/>
</dbReference>
<keyword evidence="2" id="KW-0648">Protein biosynthesis</keyword>
<feature type="compositionally biased region" description="Low complexity" evidence="4">
    <location>
        <begin position="42"/>
        <end position="51"/>
    </location>
</feature>
<dbReference type="PANTHER" id="PTHR20982:SF3">
    <property type="entry name" value="MITOCHONDRIAL RIBOSOME RECYCLING FACTOR PSEUDO 1"/>
    <property type="match status" value="1"/>
</dbReference>
<evidence type="ECO:0000313" key="6">
    <source>
        <dbReference type="EMBL" id="KAH7135952.1"/>
    </source>
</evidence>
<dbReference type="Gene3D" id="1.10.132.20">
    <property type="entry name" value="Ribosome-recycling factor"/>
    <property type="match status" value="1"/>
</dbReference>
<dbReference type="GO" id="GO:0043023">
    <property type="term" value="F:ribosomal large subunit binding"/>
    <property type="evidence" value="ECO:0007669"/>
    <property type="project" value="TreeGrafter"/>
</dbReference>
<name>A0A9P9EEG3_9PLEO</name>
<keyword evidence="7" id="KW-1185">Reference proteome</keyword>
<evidence type="ECO:0000256" key="4">
    <source>
        <dbReference type="SAM" id="MobiDB-lite"/>
    </source>
</evidence>
<dbReference type="EMBL" id="JAGMWT010000002">
    <property type="protein sequence ID" value="KAH7135952.1"/>
    <property type="molecule type" value="Genomic_DNA"/>
</dbReference>
<evidence type="ECO:0000259" key="5">
    <source>
        <dbReference type="Pfam" id="PF01765"/>
    </source>
</evidence>
<feature type="region of interest" description="Disordered" evidence="4">
    <location>
        <begin position="42"/>
        <end position="69"/>
    </location>
</feature>
<evidence type="ECO:0000256" key="3">
    <source>
        <dbReference type="ARBA" id="ARBA00024909"/>
    </source>
</evidence>
<feature type="region of interest" description="Disordered" evidence="4">
    <location>
        <begin position="159"/>
        <end position="187"/>
    </location>
</feature>
<organism evidence="6 7">
    <name type="scientific">Dendryphion nanum</name>
    <dbReference type="NCBI Taxonomy" id="256645"/>
    <lineage>
        <taxon>Eukaryota</taxon>
        <taxon>Fungi</taxon>
        <taxon>Dikarya</taxon>
        <taxon>Ascomycota</taxon>
        <taxon>Pezizomycotina</taxon>
        <taxon>Dothideomycetes</taxon>
        <taxon>Pleosporomycetidae</taxon>
        <taxon>Pleosporales</taxon>
        <taxon>Torulaceae</taxon>
        <taxon>Dendryphion</taxon>
    </lineage>
</organism>
<dbReference type="GO" id="GO:0005739">
    <property type="term" value="C:mitochondrion"/>
    <property type="evidence" value="ECO:0007669"/>
    <property type="project" value="TreeGrafter"/>
</dbReference>
<feature type="compositionally biased region" description="Pro residues" evidence="4">
    <location>
        <begin position="165"/>
        <end position="184"/>
    </location>
</feature>
<dbReference type="GO" id="GO:0006412">
    <property type="term" value="P:translation"/>
    <property type="evidence" value="ECO:0007669"/>
    <property type="project" value="UniProtKB-KW"/>
</dbReference>
<reference evidence="6" key="1">
    <citation type="journal article" date="2021" name="Nat. Commun.">
        <title>Genetic determinants of endophytism in the Arabidopsis root mycobiome.</title>
        <authorList>
            <person name="Mesny F."/>
            <person name="Miyauchi S."/>
            <person name="Thiergart T."/>
            <person name="Pickel B."/>
            <person name="Atanasova L."/>
            <person name="Karlsson M."/>
            <person name="Huettel B."/>
            <person name="Barry K.W."/>
            <person name="Haridas S."/>
            <person name="Chen C."/>
            <person name="Bauer D."/>
            <person name="Andreopoulos W."/>
            <person name="Pangilinan J."/>
            <person name="LaButti K."/>
            <person name="Riley R."/>
            <person name="Lipzen A."/>
            <person name="Clum A."/>
            <person name="Drula E."/>
            <person name="Henrissat B."/>
            <person name="Kohler A."/>
            <person name="Grigoriev I.V."/>
            <person name="Martin F.M."/>
            <person name="Hacquard S."/>
        </authorList>
    </citation>
    <scope>NUCLEOTIDE SEQUENCE</scope>
    <source>
        <strain evidence="6">MPI-CAGE-CH-0243</strain>
    </source>
</reference>
<proteinExistence type="inferred from homology"/>